<dbReference type="Gene3D" id="1.10.287.950">
    <property type="entry name" value="Methyl-accepting chemotaxis protein"/>
    <property type="match status" value="1"/>
</dbReference>
<protein>
    <recommendedName>
        <fullName evidence="3">Methyl-accepting chemotaxis protein</fullName>
    </recommendedName>
</protein>
<dbReference type="STRING" id="411945.GA0061102_1002241"/>
<accession>A0A1C3UAC0</accession>
<dbReference type="SUPFAM" id="SSF58104">
    <property type="entry name" value="Methyl-accepting chemotaxis protein (MCP) signaling domain"/>
    <property type="match status" value="1"/>
</dbReference>
<gene>
    <name evidence="1" type="ORF">GA0061102_1002241</name>
</gene>
<evidence type="ECO:0000313" key="2">
    <source>
        <dbReference type="Proteomes" id="UP000199435"/>
    </source>
</evidence>
<reference evidence="2" key="1">
    <citation type="submission" date="2016-08" db="EMBL/GenBank/DDBJ databases">
        <authorList>
            <person name="Varghese N."/>
            <person name="Submissions Spin"/>
        </authorList>
    </citation>
    <scope>NUCLEOTIDE SEQUENCE [LARGE SCALE GENOMIC DNA]</scope>
    <source>
        <strain evidence="2">HAMBI 2971</strain>
    </source>
</reference>
<evidence type="ECO:0000313" key="1">
    <source>
        <dbReference type="EMBL" id="SCB12399.1"/>
    </source>
</evidence>
<organism evidence="1 2">
    <name type="scientific">Rhizobium miluonense</name>
    <dbReference type="NCBI Taxonomy" id="411945"/>
    <lineage>
        <taxon>Bacteria</taxon>
        <taxon>Pseudomonadati</taxon>
        <taxon>Pseudomonadota</taxon>
        <taxon>Alphaproteobacteria</taxon>
        <taxon>Hyphomicrobiales</taxon>
        <taxon>Rhizobiaceae</taxon>
        <taxon>Rhizobium/Agrobacterium group</taxon>
        <taxon>Rhizobium</taxon>
    </lineage>
</organism>
<name>A0A1C3UAC0_9HYPH</name>
<keyword evidence="2" id="KW-1185">Reference proteome</keyword>
<dbReference type="EMBL" id="FMAH01000002">
    <property type="protein sequence ID" value="SCB12399.1"/>
    <property type="molecule type" value="Genomic_DNA"/>
</dbReference>
<proteinExistence type="predicted"/>
<dbReference type="Proteomes" id="UP000199435">
    <property type="component" value="Unassembled WGS sequence"/>
</dbReference>
<evidence type="ECO:0008006" key="3">
    <source>
        <dbReference type="Google" id="ProtNLM"/>
    </source>
</evidence>
<sequence>MAYAVANRTFATSAETSVSADSFIDRLEGARLQIEQRFLDGGAVLITVTEALTKLVGLLEHIGNSLKEENAAEATGRLLQTVDLLHQLPPAEVRRQDSVAIIGETGRSLGVHVLSMEETLRYLRTFAATAKIAGARIPDFSSFASEIVERIEFATKEVRALSVQIRSLEAQIESAAAGEDSSLGQYLDGIPSIALRLVSNADEIQVQRRNLSELADTVSGLARKIQNKVAHTLSAMQIGDITRQRVEHCQTAHAITEAYLAAEAPADLSATDCQRLSGLAMTLIFELLNETTGGFNRETGKIVENIRSFSGDIRTLLGLYQTMMAQSGEDGKSPINSLRGDLSAARGVVDRIDAAAAGANRLSEKTSEMVKELTTSIQTIQLVRRDIQYMALNTNLRCGKLGEEGRAINVVAGELRSFASLLDEDAEKILTGLGKLETQATGLKDWRQTNEADNASGLGAHIDAALLHITEAGASMDMNVKELRRCGEDMTSQVAEIVSSLDFRAGIGETLASCTREVGLARRTNLDKSGLEAHMAVISERVFKVYTMAAEREIHAAIFGMESPAAESGPASSNDEELFADALF</sequence>
<dbReference type="AlphaFoldDB" id="A0A1C3UAC0"/>